<evidence type="ECO:0000313" key="2">
    <source>
        <dbReference type="EMBL" id="CAF1525518.1"/>
    </source>
</evidence>
<protein>
    <submittedName>
        <fullName evidence="1">Uncharacterized protein</fullName>
    </submittedName>
</protein>
<name>A0A814ZKS4_9BILA</name>
<evidence type="ECO:0000313" key="1">
    <source>
        <dbReference type="EMBL" id="CAF1243668.1"/>
    </source>
</evidence>
<keyword evidence="4" id="KW-1185">Reference proteome</keyword>
<dbReference type="EMBL" id="CAJNOL010002731">
    <property type="protein sequence ID" value="CAF1525518.1"/>
    <property type="molecule type" value="Genomic_DNA"/>
</dbReference>
<dbReference type="EMBL" id="CAJNOH010001710">
    <property type="protein sequence ID" value="CAF1243668.1"/>
    <property type="molecule type" value="Genomic_DNA"/>
</dbReference>
<dbReference type="AlphaFoldDB" id="A0A814ZKS4"/>
<organism evidence="1 3">
    <name type="scientific">Rotaria sordida</name>
    <dbReference type="NCBI Taxonomy" id="392033"/>
    <lineage>
        <taxon>Eukaryota</taxon>
        <taxon>Metazoa</taxon>
        <taxon>Spiralia</taxon>
        <taxon>Gnathifera</taxon>
        <taxon>Rotifera</taxon>
        <taxon>Eurotatoria</taxon>
        <taxon>Bdelloidea</taxon>
        <taxon>Philodinida</taxon>
        <taxon>Philodinidae</taxon>
        <taxon>Rotaria</taxon>
    </lineage>
</organism>
<sequence>THYSNYEELGDFSNLILRKETANILLLLFSHSIH</sequence>
<dbReference type="Proteomes" id="UP000663870">
    <property type="component" value="Unassembled WGS sequence"/>
</dbReference>
<accession>A0A814ZKS4</accession>
<comment type="caution">
    <text evidence="1">The sequence shown here is derived from an EMBL/GenBank/DDBJ whole genome shotgun (WGS) entry which is preliminary data.</text>
</comment>
<evidence type="ECO:0000313" key="3">
    <source>
        <dbReference type="Proteomes" id="UP000663854"/>
    </source>
</evidence>
<proteinExistence type="predicted"/>
<dbReference type="Proteomes" id="UP000663854">
    <property type="component" value="Unassembled WGS sequence"/>
</dbReference>
<feature type="non-terminal residue" evidence="1">
    <location>
        <position position="1"/>
    </location>
</feature>
<gene>
    <name evidence="2" type="ORF">JXQ802_LOCUS41858</name>
    <name evidence="1" type="ORF">PYM288_LOCUS27010</name>
</gene>
<evidence type="ECO:0000313" key="4">
    <source>
        <dbReference type="Proteomes" id="UP000663870"/>
    </source>
</evidence>
<reference evidence="1" key="1">
    <citation type="submission" date="2021-02" db="EMBL/GenBank/DDBJ databases">
        <authorList>
            <person name="Nowell W R."/>
        </authorList>
    </citation>
    <scope>NUCLEOTIDE SEQUENCE</scope>
</reference>